<dbReference type="InterPro" id="IPR008952">
    <property type="entry name" value="Tetraspanin_EC2_sf"/>
</dbReference>
<dbReference type="PRINTS" id="PR00259">
    <property type="entry name" value="TMFOUR"/>
</dbReference>
<dbReference type="PROSITE" id="PS51257">
    <property type="entry name" value="PROKAR_LIPOPROTEIN"/>
    <property type="match status" value="1"/>
</dbReference>
<evidence type="ECO:0000313" key="9">
    <source>
        <dbReference type="Proteomes" id="UP001163046"/>
    </source>
</evidence>
<keyword evidence="6" id="KW-1015">Disulfide bond</keyword>
<evidence type="ECO:0000256" key="7">
    <source>
        <dbReference type="RuleBase" id="RU361218"/>
    </source>
</evidence>
<keyword evidence="9" id="KW-1185">Reference proteome</keyword>
<name>A0A9W9Z224_9CNID</name>
<feature type="transmembrane region" description="Helical" evidence="7">
    <location>
        <begin position="82"/>
        <end position="104"/>
    </location>
</feature>
<dbReference type="PANTHER" id="PTHR19282">
    <property type="entry name" value="TETRASPANIN"/>
    <property type="match status" value="1"/>
</dbReference>
<comment type="subcellular location">
    <subcellularLocation>
        <location evidence="1 7">Membrane</location>
        <topology evidence="1 7">Multi-pass membrane protein</topology>
    </subcellularLocation>
</comment>
<dbReference type="PIRSF" id="PIRSF002419">
    <property type="entry name" value="Tetraspanin"/>
    <property type="match status" value="1"/>
</dbReference>
<reference evidence="8" key="1">
    <citation type="submission" date="2023-01" db="EMBL/GenBank/DDBJ databases">
        <title>Genome assembly of the deep-sea coral Lophelia pertusa.</title>
        <authorList>
            <person name="Herrera S."/>
            <person name="Cordes E."/>
        </authorList>
    </citation>
    <scope>NUCLEOTIDE SEQUENCE</scope>
    <source>
        <strain evidence="8">USNM1676648</strain>
        <tissue evidence="8">Polyp</tissue>
    </source>
</reference>
<comment type="caution">
    <text evidence="8">The sequence shown here is derived from an EMBL/GenBank/DDBJ whole genome shotgun (WGS) entry which is preliminary data.</text>
</comment>
<dbReference type="Pfam" id="PF00335">
    <property type="entry name" value="Tetraspanin"/>
    <property type="match status" value="1"/>
</dbReference>
<evidence type="ECO:0000256" key="3">
    <source>
        <dbReference type="ARBA" id="ARBA00022692"/>
    </source>
</evidence>
<dbReference type="SUPFAM" id="SSF48652">
    <property type="entry name" value="Tetraspanin"/>
    <property type="match status" value="1"/>
</dbReference>
<comment type="caution">
    <text evidence="7">Lacks conserved residue(s) required for the propagation of feature annotation.</text>
</comment>
<evidence type="ECO:0000256" key="2">
    <source>
        <dbReference type="ARBA" id="ARBA00006840"/>
    </source>
</evidence>
<dbReference type="AlphaFoldDB" id="A0A9W9Z224"/>
<dbReference type="Proteomes" id="UP001163046">
    <property type="component" value="Unassembled WGS sequence"/>
</dbReference>
<keyword evidence="5 7" id="KW-0472">Membrane</keyword>
<feature type="disulfide bond" evidence="6">
    <location>
        <begin position="148"/>
        <end position="172"/>
    </location>
</feature>
<evidence type="ECO:0000256" key="4">
    <source>
        <dbReference type="ARBA" id="ARBA00022989"/>
    </source>
</evidence>
<evidence type="ECO:0000256" key="1">
    <source>
        <dbReference type="ARBA" id="ARBA00004141"/>
    </source>
</evidence>
<dbReference type="OrthoDB" id="10033535at2759"/>
<dbReference type="InterPro" id="IPR018499">
    <property type="entry name" value="Tetraspanin/Peripherin"/>
</dbReference>
<proteinExistence type="inferred from homology"/>
<comment type="similarity">
    <text evidence="2 7">Belongs to the tetraspanin (TM4SF) family.</text>
</comment>
<feature type="transmembrane region" description="Helical" evidence="7">
    <location>
        <begin position="55"/>
        <end position="75"/>
    </location>
</feature>
<feature type="transmembrane region" description="Helical" evidence="7">
    <location>
        <begin position="12"/>
        <end position="35"/>
    </location>
</feature>
<dbReference type="InterPro" id="IPR000301">
    <property type="entry name" value="Tetraspanin_animals"/>
</dbReference>
<accession>A0A9W9Z224</accession>
<dbReference type="EMBL" id="MU826830">
    <property type="protein sequence ID" value="KAJ7373551.1"/>
    <property type="molecule type" value="Genomic_DNA"/>
</dbReference>
<dbReference type="GO" id="GO:0005886">
    <property type="term" value="C:plasma membrane"/>
    <property type="evidence" value="ECO:0007669"/>
    <property type="project" value="TreeGrafter"/>
</dbReference>
<evidence type="ECO:0000256" key="5">
    <source>
        <dbReference type="ARBA" id="ARBA00023136"/>
    </source>
</evidence>
<dbReference type="PANTHER" id="PTHR19282:SF511">
    <property type="entry name" value="TETRASPANIN"/>
    <property type="match status" value="1"/>
</dbReference>
<keyword evidence="3 7" id="KW-0812">Transmembrane</keyword>
<keyword evidence="4 7" id="KW-1133">Transmembrane helix</keyword>
<gene>
    <name evidence="8" type="ORF">OS493_011153</name>
</gene>
<dbReference type="Gene3D" id="1.10.1450.10">
    <property type="entry name" value="Tetraspanin"/>
    <property type="match status" value="1"/>
</dbReference>
<organism evidence="8 9">
    <name type="scientific">Desmophyllum pertusum</name>
    <dbReference type="NCBI Taxonomy" id="174260"/>
    <lineage>
        <taxon>Eukaryota</taxon>
        <taxon>Metazoa</taxon>
        <taxon>Cnidaria</taxon>
        <taxon>Anthozoa</taxon>
        <taxon>Hexacorallia</taxon>
        <taxon>Scleractinia</taxon>
        <taxon>Caryophylliina</taxon>
        <taxon>Caryophylliidae</taxon>
        <taxon>Desmophyllum</taxon>
    </lineage>
</organism>
<evidence type="ECO:0000256" key="6">
    <source>
        <dbReference type="PIRSR" id="PIRSR002419-1"/>
    </source>
</evidence>
<evidence type="ECO:0000313" key="8">
    <source>
        <dbReference type="EMBL" id="KAJ7373551.1"/>
    </source>
</evidence>
<sequence>MEGVAKVIKFLVVFFNFIFFVFGCVLIGVGAWTLIQYGDYITLSQSVPYATGSKVMIAAGALVALISFLGCCGAWRESKCMLIIFLICLLVILGLEIAAGVLGYQNRSKLDDTLDNDATLELQKRYGEEGSEGTTKAFDKLQEIEMCCGWNNYTDWFQSVYGGNPHRVPDSCCKTKVDKCGTNTTSAVIYTKGCK</sequence>
<protein>
    <recommendedName>
        <fullName evidence="7">Tetraspanin</fullName>
    </recommendedName>
</protein>